<feature type="transmembrane region" description="Helical" evidence="16">
    <location>
        <begin position="6"/>
        <end position="29"/>
    </location>
</feature>
<evidence type="ECO:0000256" key="2">
    <source>
        <dbReference type="ARBA" id="ARBA00022475"/>
    </source>
</evidence>
<dbReference type="Pfam" id="PF04205">
    <property type="entry name" value="FMN_bind"/>
    <property type="match status" value="1"/>
</dbReference>
<evidence type="ECO:0000256" key="12">
    <source>
        <dbReference type="ARBA" id="ARBA00023065"/>
    </source>
</evidence>
<dbReference type="GO" id="GO:0010181">
    <property type="term" value="F:FMN binding"/>
    <property type="evidence" value="ECO:0007669"/>
    <property type="project" value="UniProtKB-UniRule"/>
</dbReference>
<evidence type="ECO:0000256" key="3">
    <source>
        <dbReference type="ARBA" id="ARBA00022519"/>
    </source>
</evidence>
<evidence type="ECO:0000256" key="1">
    <source>
        <dbReference type="ARBA" id="ARBA00022448"/>
    </source>
</evidence>
<comment type="similarity">
    <text evidence="16 17">Belongs to the NqrC family.</text>
</comment>
<dbReference type="Proteomes" id="UP000483362">
    <property type="component" value="Unassembled WGS sequence"/>
</dbReference>
<dbReference type="HAMAP" id="MF_00427">
    <property type="entry name" value="NqrC"/>
    <property type="match status" value="1"/>
</dbReference>
<keyword evidence="1 16" id="KW-0813">Transport</keyword>
<dbReference type="RefSeq" id="WP_154328758.1">
    <property type="nucleotide sequence ID" value="NZ_CP045696.1"/>
</dbReference>
<feature type="domain" description="FMN-binding" evidence="18">
    <location>
        <begin position="128"/>
        <end position="227"/>
    </location>
</feature>
<keyword evidence="9 16" id="KW-1133">Transmembrane helix</keyword>
<evidence type="ECO:0000256" key="6">
    <source>
        <dbReference type="ARBA" id="ARBA00022643"/>
    </source>
</evidence>
<keyword evidence="10 16" id="KW-0520">NAD</keyword>
<evidence type="ECO:0000256" key="13">
    <source>
        <dbReference type="ARBA" id="ARBA00023075"/>
    </source>
</evidence>
<dbReference type="InterPro" id="IPR007329">
    <property type="entry name" value="FMN-bd"/>
</dbReference>
<evidence type="ECO:0000256" key="5">
    <source>
        <dbReference type="ARBA" id="ARBA00022630"/>
    </source>
</evidence>
<keyword evidence="6 16" id="KW-0288">FMN</keyword>
<keyword evidence="12 16" id="KW-0406">Ion transport</keyword>
<organism evidence="19 20">
    <name type="scientific">Sodaliphilus pleomorphus</name>
    <dbReference type="NCBI Taxonomy" id="2606626"/>
    <lineage>
        <taxon>Bacteria</taxon>
        <taxon>Pseudomonadati</taxon>
        <taxon>Bacteroidota</taxon>
        <taxon>Bacteroidia</taxon>
        <taxon>Bacteroidales</taxon>
        <taxon>Muribaculaceae</taxon>
        <taxon>Sodaliphilus</taxon>
    </lineage>
</organism>
<dbReference type="EMBL" id="VULT01000015">
    <property type="protein sequence ID" value="MSS18060.1"/>
    <property type="molecule type" value="Genomic_DNA"/>
</dbReference>
<gene>
    <name evidence="16 19" type="primary">nqrC</name>
    <name evidence="19" type="ORF">FYJ29_09880</name>
</gene>
<dbReference type="PANTHER" id="PTHR37838">
    <property type="entry name" value="NA(+)-TRANSLOCATING NADH-QUINONE REDUCTASE SUBUNIT C"/>
    <property type="match status" value="1"/>
</dbReference>
<dbReference type="AlphaFoldDB" id="A0A6L5XCD2"/>
<keyword evidence="5 16" id="KW-0285">Flavoprotein</keyword>
<sequence length="240" mass="26178">MNRNSNTYQILYSAIMVILVGAVLAFVYMELKPKQDENKANDTRSQILSAIHKTAADGEVGATFDKYIVKQYLIDAQGNVTDSTQDVAFKVDMKANVKKPTSQRVLPVYVSKLDDGSTKYVIPMYGAGLWGPIWGYMAVESDGQTVYGANFSHEGETPGLGARIAEKPFQDEFKGKKLYENGAFKGVEVLKKGQKSTTGADHVDALSGATITSRGVSSMLTDCLAPYDSFFKKLQGETAK</sequence>
<evidence type="ECO:0000313" key="20">
    <source>
        <dbReference type="Proteomes" id="UP000483362"/>
    </source>
</evidence>
<dbReference type="InterPro" id="IPR010204">
    <property type="entry name" value="NqrC"/>
</dbReference>
<evidence type="ECO:0000256" key="11">
    <source>
        <dbReference type="ARBA" id="ARBA00023053"/>
    </source>
</evidence>
<dbReference type="NCBIfam" id="TIGR01938">
    <property type="entry name" value="nqrC"/>
    <property type="match status" value="1"/>
</dbReference>
<comment type="catalytic activity">
    <reaction evidence="16 17">
        <text>a ubiquinone + n Na(+)(in) + NADH + H(+) = a ubiquinol + n Na(+)(out) + NAD(+)</text>
        <dbReference type="Rhea" id="RHEA:47748"/>
        <dbReference type="Rhea" id="RHEA-COMP:9565"/>
        <dbReference type="Rhea" id="RHEA-COMP:9566"/>
        <dbReference type="ChEBI" id="CHEBI:15378"/>
        <dbReference type="ChEBI" id="CHEBI:16389"/>
        <dbReference type="ChEBI" id="CHEBI:17976"/>
        <dbReference type="ChEBI" id="CHEBI:29101"/>
        <dbReference type="ChEBI" id="CHEBI:57540"/>
        <dbReference type="ChEBI" id="CHEBI:57945"/>
        <dbReference type="EC" id="7.2.1.1"/>
    </reaction>
</comment>
<evidence type="ECO:0000256" key="15">
    <source>
        <dbReference type="ARBA" id="ARBA00023201"/>
    </source>
</evidence>
<keyword evidence="13 16" id="KW-0830">Ubiquinone</keyword>
<reference evidence="19 20" key="1">
    <citation type="submission" date="2019-08" db="EMBL/GenBank/DDBJ databases">
        <title>In-depth cultivation of the pig gut microbiome towards novel bacterial diversity and tailored functional studies.</title>
        <authorList>
            <person name="Wylensek D."/>
            <person name="Hitch T.C.A."/>
            <person name="Clavel T."/>
        </authorList>
    </citation>
    <scope>NUCLEOTIDE SEQUENCE [LARGE SCALE GENOMIC DNA]</scope>
    <source>
        <strain evidence="19 20">Oil-RF-744-WCA-WT-10</strain>
    </source>
</reference>
<comment type="cofactor">
    <cofactor evidence="16 17">
        <name>FMN</name>
        <dbReference type="ChEBI" id="CHEBI:58210"/>
    </cofactor>
</comment>
<dbReference type="PIRSF" id="PIRSF009437">
    <property type="entry name" value="NQR-1_subunit_C"/>
    <property type="match status" value="1"/>
</dbReference>
<comment type="subunit">
    <text evidence="16 17">Composed of six subunits; NqrA, NqrB, NqrC, NqrD, NqrE and NqrF.</text>
</comment>
<feature type="modified residue" description="FMN phosphoryl threonine" evidence="16">
    <location>
        <position position="210"/>
    </location>
</feature>
<evidence type="ECO:0000256" key="9">
    <source>
        <dbReference type="ARBA" id="ARBA00022989"/>
    </source>
</evidence>
<evidence type="ECO:0000256" key="10">
    <source>
        <dbReference type="ARBA" id="ARBA00023027"/>
    </source>
</evidence>
<dbReference type="GO" id="GO:0006814">
    <property type="term" value="P:sodium ion transport"/>
    <property type="evidence" value="ECO:0007669"/>
    <property type="project" value="UniProtKB-UniRule"/>
</dbReference>
<accession>A0A6L5XCD2</accession>
<dbReference type="GO" id="GO:0005886">
    <property type="term" value="C:plasma membrane"/>
    <property type="evidence" value="ECO:0007669"/>
    <property type="project" value="UniProtKB-SubCell"/>
</dbReference>
<keyword evidence="8 16" id="KW-1278">Translocase</keyword>
<dbReference type="PANTHER" id="PTHR37838:SF1">
    <property type="entry name" value="NA(+)-TRANSLOCATING NADH-QUINONE REDUCTASE SUBUNIT C"/>
    <property type="match status" value="1"/>
</dbReference>
<comment type="function">
    <text evidence="16">NQR complex catalyzes the reduction of ubiquinone-1 to ubiquinol by two successive reactions, coupled with the transport of Na(+) ions from the cytoplasm to the periplasm. NqrA to NqrE are probably involved in the second step, the conversion of ubisemiquinone to ubiquinol.</text>
</comment>
<keyword evidence="14 16" id="KW-0472">Membrane</keyword>
<keyword evidence="7 16" id="KW-0812">Transmembrane</keyword>
<dbReference type="SMART" id="SM00900">
    <property type="entry name" value="FMN_bind"/>
    <property type="match status" value="1"/>
</dbReference>
<proteinExistence type="inferred from homology"/>
<keyword evidence="11 16" id="KW-0915">Sodium</keyword>
<evidence type="ECO:0000313" key="19">
    <source>
        <dbReference type="EMBL" id="MSS18060.1"/>
    </source>
</evidence>
<keyword evidence="20" id="KW-1185">Reference proteome</keyword>
<evidence type="ECO:0000256" key="16">
    <source>
        <dbReference type="HAMAP-Rule" id="MF_00427"/>
    </source>
</evidence>
<name>A0A6L5XCD2_9BACT</name>
<evidence type="ECO:0000256" key="17">
    <source>
        <dbReference type="PIRNR" id="PIRNR009437"/>
    </source>
</evidence>
<evidence type="ECO:0000256" key="14">
    <source>
        <dbReference type="ARBA" id="ARBA00023136"/>
    </source>
</evidence>
<comment type="caution">
    <text evidence="16">Lacks conserved residue(s) required for the propagation of feature annotation.</text>
</comment>
<evidence type="ECO:0000256" key="4">
    <source>
        <dbReference type="ARBA" id="ARBA00022553"/>
    </source>
</evidence>
<evidence type="ECO:0000256" key="7">
    <source>
        <dbReference type="ARBA" id="ARBA00022692"/>
    </source>
</evidence>
<evidence type="ECO:0000259" key="18">
    <source>
        <dbReference type="SMART" id="SM00900"/>
    </source>
</evidence>
<comment type="caution">
    <text evidence="19">The sequence shown here is derived from an EMBL/GenBank/DDBJ whole genome shotgun (WGS) entry which is preliminary data.</text>
</comment>
<keyword evidence="3" id="KW-0997">Cell inner membrane</keyword>
<protein>
    <recommendedName>
        <fullName evidence="16 17">Na(+)-translocating NADH-quinone reductase subunit C</fullName>
        <shortName evidence="16 17">Na(+)-NQR subunit C</shortName>
        <shortName evidence="16 17">Na(+)-translocating NQR subunit C</shortName>
        <ecNumber evidence="16 17">7.2.1.1</ecNumber>
    </recommendedName>
    <alternativeName>
        <fullName evidence="16 17">NQR complex subunit C</fullName>
    </alternativeName>
    <alternativeName>
        <fullName evidence="16 17">NQR-1 subunit C</fullName>
    </alternativeName>
</protein>
<keyword evidence="2 16" id="KW-1003">Cell membrane</keyword>
<dbReference type="GO" id="GO:0016655">
    <property type="term" value="F:oxidoreductase activity, acting on NAD(P)H, quinone or similar compound as acceptor"/>
    <property type="evidence" value="ECO:0007669"/>
    <property type="project" value="UniProtKB-UniRule"/>
</dbReference>
<keyword evidence="15 16" id="KW-0739">Sodium transport</keyword>
<comment type="subcellular location">
    <subcellularLocation>
        <location evidence="16">Cell membrane</location>
        <topology evidence="16">Single-pass membrane protein</topology>
    </subcellularLocation>
</comment>
<evidence type="ECO:0000256" key="8">
    <source>
        <dbReference type="ARBA" id="ARBA00022967"/>
    </source>
</evidence>
<keyword evidence="4 16" id="KW-0597">Phosphoprotein</keyword>
<dbReference type="EC" id="7.2.1.1" evidence="16 17"/>